<evidence type="ECO:0008006" key="6">
    <source>
        <dbReference type="Google" id="ProtNLM"/>
    </source>
</evidence>
<dbReference type="AlphaFoldDB" id="A0A2N3N1B3"/>
<feature type="domain" description="Alpha/beta hydrolase fold-3" evidence="3">
    <location>
        <begin position="45"/>
        <end position="159"/>
    </location>
</feature>
<dbReference type="EMBL" id="NLAX01001034">
    <property type="protein sequence ID" value="PKS06226.1"/>
    <property type="molecule type" value="Genomic_DNA"/>
</dbReference>
<dbReference type="Proteomes" id="UP000233524">
    <property type="component" value="Unassembled WGS sequence"/>
</dbReference>
<name>A0A2N3N1B3_9PEZI</name>
<reference evidence="4 5" key="1">
    <citation type="journal article" date="2017" name="G3 (Bethesda)">
        <title>First Draft Genome Sequence of the Pathogenic Fungus Lomentospora prolificans (Formerly Scedosporium prolificans).</title>
        <authorList>
            <person name="Luo R."/>
            <person name="Zimin A."/>
            <person name="Workman R."/>
            <person name="Fan Y."/>
            <person name="Pertea G."/>
            <person name="Grossman N."/>
            <person name="Wear M.P."/>
            <person name="Jia B."/>
            <person name="Miller H."/>
            <person name="Casadevall A."/>
            <person name="Timp W."/>
            <person name="Zhang S.X."/>
            <person name="Salzberg S.L."/>
        </authorList>
    </citation>
    <scope>NUCLEOTIDE SEQUENCE [LARGE SCALE GENOMIC DNA]</scope>
    <source>
        <strain evidence="4 5">JHH-5317</strain>
    </source>
</reference>
<comment type="caution">
    <text evidence="4">The sequence shown here is derived from an EMBL/GenBank/DDBJ whole genome shotgun (WGS) entry which is preliminary data.</text>
</comment>
<evidence type="ECO:0000259" key="2">
    <source>
        <dbReference type="Pfam" id="PF00326"/>
    </source>
</evidence>
<dbReference type="InParanoid" id="A0A2N3N1B3"/>
<dbReference type="GO" id="GO:0006508">
    <property type="term" value="P:proteolysis"/>
    <property type="evidence" value="ECO:0007669"/>
    <property type="project" value="InterPro"/>
</dbReference>
<evidence type="ECO:0000256" key="1">
    <source>
        <dbReference type="ARBA" id="ARBA00022801"/>
    </source>
</evidence>
<dbReference type="STRING" id="41688.A0A2N3N1B3"/>
<dbReference type="InterPro" id="IPR050300">
    <property type="entry name" value="GDXG_lipolytic_enzyme"/>
</dbReference>
<dbReference type="VEuPathDB" id="FungiDB:jhhlp_006972"/>
<accession>A0A2N3N1B3</accession>
<dbReference type="PANTHER" id="PTHR48081:SF3">
    <property type="entry name" value="ALPHA_BETA HYDROLASE FOLD-3 DOMAIN-CONTAINING PROTEIN"/>
    <property type="match status" value="1"/>
</dbReference>
<keyword evidence="5" id="KW-1185">Reference proteome</keyword>
<dbReference type="InterPro" id="IPR001375">
    <property type="entry name" value="Peptidase_S9_cat"/>
</dbReference>
<gene>
    <name evidence="4" type="ORF">jhhlp_006972</name>
</gene>
<dbReference type="Pfam" id="PF07859">
    <property type="entry name" value="Abhydrolase_3"/>
    <property type="match status" value="1"/>
</dbReference>
<dbReference type="InterPro" id="IPR013094">
    <property type="entry name" value="AB_hydrolase_3"/>
</dbReference>
<dbReference type="SUPFAM" id="SSF53474">
    <property type="entry name" value="alpha/beta-Hydrolases"/>
    <property type="match status" value="1"/>
</dbReference>
<proteinExistence type="predicted"/>
<keyword evidence="1" id="KW-0378">Hydrolase</keyword>
<evidence type="ECO:0000259" key="3">
    <source>
        <dbReference type="Pfam" id="PF07859"/>
    </source>
</evidence>
<dbReference type="OrthoDB" id="2963168at2759"/>
<dbReference type="GO" id="GO:0008236">
    <property type="term" value="F:serine-type peptidase activity"/>
    <property type="evidence" value="ECO:0007669"/>
    <property type="project" value="InterPro"/>
</dbReference>
<feature type="domain" description="Peptidase S9 prolyl oligopeptidase catalytic" evidence="2">
    <location>
        <begin position="259"/>
        <end position="306"/>
    </location>
</feature>
<dbReference type="Gene3D" id="3.40.50.1820">
    <property type="entry name" value="alpha/beta hydrolase"/>
    <property type="match status" value="1"/>
</dbReference>
<organism evidence="4 5">
    <name type="scientific">Lomentospora prolificans</name>
    <dbReference type="NCBI Taxonomy" id="41688"/>
    <lineage>
        <taxon>Eukaryota</taxon>
        <taxon>Fungi</taxon>
        <taxon>Dikarya</taxon>
        <taxon>Ascomycota</taxon>
        <taxon>Pezizomycotina</taxon>
        <taxon>Sordariomycetes</taxon>
        <taxon>Hypocreomycetidae</taxon>
        <taxon>Microascales</taxon>
        <taxon>Microascaceae</taxon>
        <taxon>Lomentospora</taxon>
    </lineage>
</organism>
<evidence type="ECO:0000313" key="4">
    <source>
        <dbReference type="EMBL" id="PKS06226.1"/>
    </source>
</evidence>
<dbReference type="Pfam" id="PF00326">
    <property type="entry name" value="Peptidase_S9"/>
    <property type="match status" value="1"/>
</dbReference>
<dbReference type="PANTHER" id="PTHR48081">
    <property type="entry name" value="AB HYDROLASE SUPERFAMILY PROTEIN C4A8.06C"/>
    <property type="match status" value="1"/>
</dbReference>
<sequence>MSSFPLANIPGYKSETIDFKTTRDGSIKLDVFYPEGVKGSSAVVVLHYHGGFLLVGDRYAFFPYWLVNACISRGWVFVIPDYRLMPESTAQSSLEDATDAYAWVLSTLPSKLDCKLDSVLMAGSSAGAYLALATAAAVQEQPAALLLIYGMLDATAPRYLTPGSNVFGRPTVETAPTLAQFPAARGGDDRKAISAYPLPEDPASDARFGLIAALHIEALFPDYMTGIDGLSRSISAEGVESIPHKHRNLFPVAFGDLGKLPRVMLIHGKPDSAVPVEQSTRAAEKLRNSGVDVLMELPGDAEHGFDARAGNVDIEGASAESVVTAVRSLRNALGFFDSVVQSRD</sequence>
<dbReference type="InterPro" id="IPR029058">
    <property type="entry name" value="AB_hydrolase_fold"/>
</dbReference>
<evidence type="ECO:0000313" key="5">
    <source>
        <dbReference type="Proteomes" id="UP000233524"/>
    </source>
</evidence>
<protein>
    <recommendedName>
        <fullName evidence="6">Alpha/beta hydrolase fold-3 domain-containing protein</fullName>
    </recommendedName>
</protein>